<evidence type="ECO:0000256" key="3">
    <source>
        <dbReference type="ARBA" id="ARBA00022692"/>
    </source>
</evidence>
<dbReference type="InterPro" id="IPR010343">
    <property type="entry name" value="ArAE_1"/>
</dbReference>
<evidence type="ECO:0000313" key="8">
    <source>
        <dbReference type="EMBL" id="GAA4726249.1"/>
    </source>
</evidence>
<feature type="compositionally biased region" description="Basic and acidic residues" evidence="6">
    <location>
        <begin position="288"/>
        <end position="309"/>
    </location>
</feature>
<keyword evidence="2" id="KW-1003">Cell membrane</keyword>
<evidence type="ECO:0000313" key="9">
    <source>
        <dbReference type="Proteomes" id="UP001500556"/>
    </source>
</evidence>
<organism evidence="8 9">
    <name type="scientific">Pedococcus ginsenosidimutans</name>
    <dbReference type="NCBI Taxonomy" id="490570"/>
    <lineage>
        <taxon>Bacteria</taxon>
        <taxon>Bacillati</taxon>
        <taxon>Actinomycetota</taxon>
        <taxon>Actinomycetes</taxon>
        <taxon>Micrococcales</taxon>
        <taxon>Intrasporangiaceae</taxon>
        <taxon>Pedococcus</taxon>
    </lineage>
</organism>
<dbReference type="Proteomes" id="UP001500556">
    <property type="component" value="Unassembled WGS sequence"/>
</dbReference>
<dbReference type="EMBL" id="BAABLO010000011">
    <property type="protein sequence ID" value="GAA4726249.1"/>
    <property type="molecule type" value="Genomic_DNA"/>
</dbReference>
<comment type="subcellular location">
    <subcellularLocation>
        <location evidence="1">Cell membrane</location>
        <topology evidence="1">Multi-pass membrane protein</topology>
    </subcellularLocation>
</comment>
<feature type="transmembrane region" description="Helical" evidence="7">
    <location>
        <begin position="86"/>
        <end position="104"/>
    </location>
</feature>
<evidence type="ECO:0000256" key="4">
    <source>
        <dbReference type="ARBA" id="ARBA00022989"/>
    </source>
</evidence>
<feature type="region of interest" description="Disordered" evidence="6">
    <location>
        <begin position="288"/>
        <end position="322"/>
    </location>
</feature>
<accession>A0ABP8YBY6</accession>
<reference evidence="9" key="1">
    <citation type="journal article" date="2019" name="Int. J. Syst. Evol. Microbiol.">
        <title>The Global Catalogue of Microorganisms (GCM) 10K type strain sequencing project: providing services to taxonomists for standard genome sequencing and annotation.</title>
        <authorList>
            <consortium name="The Broad Institute Genomics Platform"/>
            <consortium name="The Broad Institute Genome Sequencing Center for Infectious Disease"/>
            <person name="Wu L."/>
            <person name="Ma J."/>
        </authorList>
    </citation>
    <scope>NUCLEOTIDE SEQUENCE [LARGE SCALE GENOMIC DNA]</scope>
    <source>
        <strain evidence="9">JCM 18961</strain>
    </source>
</reference>
<evidence type="ECO:0000256" key="6">
    <source>
        <dbReference type="SAM" id="MobiDB-lite"/>
    </source>
</evidence>
<feature type="transmembrane region" description="Helical" evidence="7">
    <location>
        <begin position="36"/>
        <end position="54"/>
    </location>
</feature>
<sequence length="482" mass="52043">MAEVRDVRGWLSAAADRAWPGRPTQWRDLPTRLRPTLAWVLRLTSAAVVAWLVAGRLTGISTDLTAPLTALLVVQASAFSTLRMSVLRVGAVLTGVVVAVGFSALAGLSWWSLAAVIAASLVLARVFRLGEQALEVPISAMLILAVHSPDVAAEARIALTLVGAGVGVAFNLLLPSAVPSDRAGSAVMRVAYATADCLDRASRSMATERLRRREVEQWADETRRVAGRVAEASAVVTQVKEGRRFNTRALTTSDVEPGLREGLDRLEATVLAIRALFTVILVELPPDARDEDSKDRDARDQHAKDRATDDEVGLDASDETGHDEVGQDAFEEAGQDAFDEDARLAFSVVLADVGDCLRAYGRLVHAEAGGAEERAEEALAESLEILRETRAILTELLTSRPEGRLELWLLRGSVLAAVEQVLVQLDLERRARLRTAWQRPAPIAAVAPLVRDALPRARGRRTGTWSGAPDSLSPTSSHHHPR</sequence>
<name>A0ABP8YBY6_9MICO</name>
<protein>
    <submittedName>
        <fullName evidence="8">Aromatic acid exporter family protein</fullName>
    </submittedName>
</protein>
<keyword evidence="5 7" id="KW-0472">Membrane</keyword>
<keyword evidence="3 7" id="KW-0812">Transmembrane</keyword>
<proteinExistence type="predicted"/>
<evidence type="ECO:0000256" key="1">
    <source>
        <dbReference type="ARBA" id="ARBA00004651"/>
    </source>
</evidence>
<dbReference type="Pfam" id="PF06081">
    <property type="entry name" value="ArAE_1"/>
    <property type="match status" value="1"/>
</dbReference>
<keyword evidence="9" id="KW-1185">Reference proteome</keyword>
<evidence type="ECO:0000256" key="5">
    <source>
        <dbReference type="ARBA" id="ARBA00023136"/>
    </source>
</evidence>
<keyword evidence="4 7" id="KW-1133">Transmembrane helix</keyword>
<feature type="transmembrane region" description="Helical" evidence="7">
    <location>
        <begin position="60"/>
        <end position="79"/>
    </location>
</feature>
<evidence type="ECO:0000256" key="2">
    <source>
        <dbReference type="ARBA" id="ARBA00022475"/>
    </source>
</evidence>
<evidence type="ECO:0000256" key="7">
    <source>
        <dbReference type="SAM" id="Phobius"/>
    </source>
</evidence>
<gene>
    <name evidence="8" type="ORF">GCM10025782_25700</name>
</gene>
<comment type="caution">
    <text evidence="8">The sequence shown here is derived from an EMBL/GenBank/DDBJ whole genome shotgun (WGS) entry which is preliminary data.</text>
</comment>
<feature type="region of interest" description="Disordered" evidence="6">
    <location>
        <begin position="459"/>
        <end position="482"/>
    </location>
</feature>
<dbReference type="RefSeq" id="WP_345503835.1">
    <property type="nucleotide sequence ID" value="NZ_BAABLO010000011.1"/>
</dbReference>